<protein>
    <submittedName>
        <fullName evidence="2">Uncharacterized protein</fullName>
    </submittedName>
</protein>
<name>A0A0C3EB69_9AGAM</name>
<evidence type="ECO:0000313" key="3">
    <source>
        <dbReference type="Proteomes" id="UP000053989"/>
    </source>
</evidence>
<reference evidence="3" key="2">
    <citation type="submission" date="2015-01" db="EMBL/GenBank/DDBJ databases">
        <title>Evolutionary Origins and Diversification of the Mycorrhizal Mutualists.</title>
        <authorList>
            <consortium name="DOE Joint Genome Institute"/>
            <consortium name="Mycorrhizal Genomics Consortium"/>
            <person name="Kohler A."/>
            <person name="Kuo A."/>
            <person name="Nagy L.G."/>
            <person name="Floudas D."/>
            <person name="Copeland A."/>
            <person name="Barry K.W."/>
            <person name="Cichocki N."/>
            <person name="Veneault-Fourrey C."/>
            <person name="LaButti K."/>
            <person name="Lindquist E.A."/>
            <person name="Lipzen A."/>
            <person name="Lundell T."/>
            <person name="Morin E."/>
            <person name="Murat C."/>
            <person name="Riley R."/>
            <person name="Ohm R."/>
            <person name="Sun H."/>
            <person name="Tunlid A."/>
            <person name="Henrissat B."/>
            <person name="Grigoriev I.V."/>
            <person name="Hibbett D.S."/>
            <person name="Martin F."/>
        </authorList>
    </citation>
    <scope>NUCLEOTIDE SEQUENCE [LARGE SCALE GENOMIC DNA]</scope>
    <source>
        <strain evidence="3">Foug A</strain>
    </source>
</reference>
<feature type="compositionally biased region" description="Polar residues" evidence="1">
    <location>
        <begin position="21"/>
        <end position="31"/>
    </location>
</feature>
<dbReference type="Proteomes" id="UP000053989">
    <property type="component" value="Unassembled WGS sequence"/>
</dbReference>
<sequence>MGGATSKVVRRLPKEKPSWSGVRTPTDSNVQGPEASRSGALASETKSEAIEADGKDPQFMAKLNTLGPVRVEHRSQVTQRANHSQAVHRSRIQLEAETTNTQVTRNRLLATAMSDFLDARKSLTTKTELESLAAQYHIDADKLQELCSHFNSPSIDESTIVRKPNESGEEAVTMMARWVDPALQRHRQP</sequence>
<dbReference type="HOGENOM" id="CLU_095043_0_0_1"/>
<evidence type="ECO:0000313" key="2">
    <source>
        <dbReference type="EMBL" id="KIM65196.1"/>
    </source>
</evidence>
<gene>
    <name evidence="2" type="ORF">SCLCIDRAFT_113262</name>
</gene>
<organism evidence="2 3">
    <name type="scientific">Scleroderma citrinum Foug A</name>
    <dbReference type="NCBI Taxonomy" id="1036808"/>
    <lineage>
        <taxon>Eukaryota</taxon>
        <taxon>Fungi</taxon>
        <taxon>Dikarya</taxon>
        <taxon>Basidiomycota</taxon>
        <taxon>Agaricomycotina</taxon>
        <taxon>Agaricomycetes</taxon>
        <taxon>Agaricomycetidae</taxon>
        <taxon>Boletales</taxon>
        <taxon>Sclerodermatineae</taxon>
        <taxon>Sclerodermataceae</taxon>
        <taxon>Scleroderma</taxon>
    </lineage>
</organism>
<dbReference type="AlphaFoldDB" id="A0A0C3EB69"/>
<dbReference type="EMBL" id="KN822023">
    <property type="protein sequence ID" value="KIM65196.1"/>
    <property type="molecule type" value="Genomic_DNA"/>
</dbReference>
<evidence type="ECO:0000256" key="1">
    <source>
        <dbReference type="SAM" id="MobiDB-lite"/>
    </source>
</evidence>
<feature type="region of interest" description="Disordered" evidence="1">
    <location>
        <begin position="1"/>
        <end position="56"/>
    </location>
</feature>
<accession>A0A0C3EB69</accession>
<dbReference type="OrthoDB" id="4085451at2759"/>
<keyword evidence="3" id="KW-1185">Reference proteome</keyword>
<feature type="compositionally biased region" description="Basic and acidic residues" evidence="1">
    <location>
        <begin position="45"/>
        <end position="56"/>
    </location>
</feature>
<dbReference type="InParanoid" id="A0A0C3EB69"/>
<proteinExistence type="predicted"/>
<reference evidence="2 3" key="1">
    <citation type="submission" date="2014-04" db="EMBL/GenBank/DDBJ databases">
        <authorList>
            <consortium name="DOE Joint Genome Institute"/>
            <person name="Kuo A."/>
            <person name="Kohler A."/>
            <person name="Nagy L.G."/>
            <person name="Floudas D."/>
            <person name="Copeland A."/>
            <person name="Barry K.W."/>
            <person name="Cichocki N."/>
            <person name="Veneault-Fourrey C."/>
            <person name="LaButti K."/>
            <person name="Lindquist E.A."/>
            <person name="Lipzen A."/>
            <person name="Lundell T."/>
            <person name="Morin E."/>
            <person name="Murat C."/>
            <person name="Sun H."/>
            <person name="Tunlid A."/>
            <person name="Henrissat B."/>
            <person name="Grigoriev I.V."/>
            <person name="Hibbett D.S."/>
            <person name="Martin F."/>
            <person name="Nordberg H.P."/>
            <person name="Cantor M.N."/>
            <person name="Hua S.X."/>
        </authorList>
    </citation>
    <scope>NUCLEOTIDE SEQUENCE [LARGE SCALE GENOMIC DNA]</scope>
    <source>
        <strain evidence="2 3">Foug A</strain>
    </source>
</reference>